<dbReference type="SMR" id="A0A075WJI9"/>
<dbReference type="PROSITE" id="PS01077">
    <property type="entry name" value="RIBOSOMAL_L37E"/>
    <property type="match status" value="1"/>
</dbReference>
<keyword evidence="5 11" id="KW-0863">Zinc-finger</keyword>
<dbReference type="HAMAP" id="MF_00547">
    <property type="entry name" value="Ribosomal_eL37"/>
    <property type="match status" value="1"/>
</dbReference>
<evidence type="ECO:0000313" key="13">
    <source>
        <dbReference type="EMBL" id="AIG97748.1"/>
    </source>
</evidence>
<dbReference type="KEGG" id="afg:AFULGI_00009590"/>
<keyword evidence="3 11" id="KW-0479">Metal-binding</keyword>
<feature type="zinc finger region" description="C4-type" evidence="11">
    <location>
        <begin position="20"/>
        <end position="38"/>
    </location>
</feature>
<dbReference type="Proteomes" id="UP000028501">
    <property type="component" value="Chromosome"/>
</dbReference>
<feature type="binding site" evidence="11">
    <location>
        <position position="20"/>
    </location>
    <ligand>
        <name>Zn(2+)</name>
        <dbReference type="ChEBI" id="CHEBI:29105"/>
    </ligand>
</feature>
<dbReference type="InterPro" id="IPR001569">
    <property type="entry name" value="Ribosomal_eL37"/>
</dbReference>
<dbReference type="Gene3D" id="2.20.25.30">
    <property type="match status" value="1"/>
</dbReference>
<evidence type="ECO:0000313" key="14">
    <source>
        <dbReference type="Proteomes" id="UP000028501"/>
    </source>
</evidence>
<evidence type="ECO:0000256" key="5">
    <source>
        <dbReference type="ARBA" id="ARBA00022771"/>
    </source>
</evidence>
<proteinExistence type="inferred from homology"/>
<evidence type="ECO:0000256" key="9">
    <source>
        <dbReference type="ARBA" id="ARBA00023274"/>
    </source>
</evidence>
<evidence type="ECO:0000256" key="11">
    <source>
        <dbReference type="HAMAP-Rule" id="MF_00547"/>
    </source>
</evidence>
<evidence type="ECO:0000256" key="1">
    <source>
        <dbReference type="ARBA" id="ARBA00003058"/>
    </source>
</evidence>
<evidence type="ECO:0000256" key="10">
    <source>
        <dbReference type="ARBA" id="ARBA00035225"/>
    </source>
</evidence>
<comment type="cofactor">
    <cofactor evidence="11">
        <name>Zn(2+)</name>
        <dbReference type="ChEBI" id="CHEBI:29105"/>
    </cofactor>
    <text evidence="11">Binds 1 zinc ion per subunit.</text>
</comment>
<keyword evidence="6 11" id="KW-0862">Zinc</keyword>
<dbReference type="HOGENOM" id="CLU_208825_0_0_2"/>
<protein>
    <recommendedName>
        <fullName evidence="10 11">Large ribosomal subunit protein eL37</fullName>
    </recommendedName>
</protein>
<dbReference type="GO" id="GO:0008270">
    <property type="term" value="F:zinc ion binding"/>
    <property type="evidence" value="ECO:0007669"/>
    <property type="project" value="UniProtKB-UniRule"/>
</dbReference>
<dbReference type="InterPro" id="IPR011332">
    <property type="entry name" value="Ribosomal_zn-bd"/>
</dbReference>
<sequence>MSDGTAAMGKKGRKRVHIRCRRCGRHSFHRRKGYCAACGFGRSKRLRSYNWVRKKKNRT</sequence>
<evidence type="ECO:0000256" key="2">
    <source>
        <dbReference type="ARBA" id="ARBA00009805"/>
    </source>
</evidence>
<evidence type="ECO:0000256" key="8">
    <source>
        <dbReference type="ARBA" id="ARBA00022980"/>
    </source>
</evidence>
<evidence type="ECO:0000256" key="4">
    <source>
        <dbReference type="ARBA" id="ARBA00022730"/>
    </source>
</evidence>
<evidence type="ECO:0000256" key="7">
    <source>
        <dbReference type="ARBA" id="ARBA00022884"/>
    </source>
</evidence>
<gene>
    <name evidence="11" type="primary">rpl37e</name>
    <name evidence="13" type="ORF">AFULGI_00009590</name>
</gene>
<dbReference type="GO" id="GO:0006412">
    <property type="term" value="P:translation"/>
    <property type="evidence" value="ECO:0007669"/>
    <property type="project" value="UniProtKB-UniRule"/>
</dbReference>
<dbReference type="AlphaFoldDB" id="A0A075WJI9"/>
<dbReference type="InterPro" id="IPR011331">
    <property type="entry name" value="Ribosomal_eL37/eL43"/>
</dbReference>
<dbReference type="EMBL" id="CP006577">
    <property type="protein sequence ID" value="AIG97748.1"/>
    <property type="molecule type" value="Genomic_DNA"/>
</dbReference>
<dbReference type="GO" id="GO:1990904">
    <property type="term" value="C:ribonucleoprotein complex"/>
    <property type="evidence" value="ECO:0007669"/>
    <property type="project" value="UniProtKB-KW"/>
</dbReference>
<keyword evidence="4 11" id="KW-0699">rRNA-binding</keyword>
<keyword evidence="7 11" id="KW-0694">RNA-binding</keyword>
<evidence type="ECO:0000256" key="6">
    <source>
        <dbReference type="ARBA" id="ARBA00022833"/>
    </source>
</evidence>
<dbReference type="GO" id="GO:0005840">
    <property type="term" value="C:ribosome"/>
    <property type="evidence" value="ECO:0007669"/>
    <property type="project" value="UniProtKB-KW"/>
</dbReference>
<evidence type="ECO:0000256" key="3">
    <source>
        <dbReference type="ARBA" id="ARBA00022723"/>
    </source>
</evidence>
<dbReference type="InterPro" id="IPR018267">
    <property type="entry name" value="Ribosomal_eL37_CS"/>
</dbReference>
<keyword evidence="8 11" id="KW-0689">Ribosomal protein</keyword>
<dbReference type="Pfam" id="PF01907">
    <property type="entry name" value="Ribosomal_L37e"/>
    <property type="match status" value="1"/>
</dbReference>
<comment type="function">
    <text evidence="1 11">Binds to the 23S rRNA.</text>
</comment>
<evidence type="ECO:0000256" key="12">
    <source>
        <dbReference type="RuleBase" id="RU000576"/>
    </source>
</evidence>
<feature type="binding site" evidence="11">
    <location>
        <position position="23"/>
    </location>
    <ligand>
        <name>Zn(2+)</name>
        <dbReference type="ChEBI" id="CHEBI:29105"/>
    </ligand>
</feature>
<dbReference type="FunFam" id="2.20.25.30:FF:000003">
    <property type="entry name" value="50S ribosomal protein L37e"/>
    <property type="match status" value="1"/>
</dbReference>
<comment type="similarity">
    <text evidence="2 11 12">Belongs to the eukaryotic ribosomal protein eL37 family.</text>
</comment>
<dbReference type="GeneID" id="24794472"/>
<comment type="function">
    <text evidence="12">Component of the large ribosomal subunit. The ribosome is a large ribonucleoprotein complex responsible for the synthesis of proteins in the cell.</text>
</comment>
<dbReference type="GO" id="GO:0003735">
    <property type="term" value="F:structural constituent of ribosome"/>
    <property type="evidence" value="ECO:0007669"/>
    <property type="project" value="InterPro"/>
</dbReference>
<dbReference type="NCBIfam" id="NF003214">
    <property type="entry name" value="PRK04179.1"/>
    <property type="match status" value="1"/>
</dbReference>
<organism evidence="13 14">
    <name type="scientific">Archaeoglobus fulgidus DSM 8774</name>
    <dbReference type="NCBI Taxonomy" id="1344584"/>
    <lineage>
        <taxon>Archaea</taxon>
        <taxon>Methanobacteriati</taxon>
        <taxon>Methanobacteriota</taxon>
        <taxon>Archaeoglobi</taxon>
        <taxon>Archaeoglobales</taxon>
        <taxon>Archaeoglobaceae</taxon>
        <taxon>Archaeoglobus</taxon>
    </lineage>
</organism>
<keyword evidence="9 11" id="KW-0687">Ribonucleoprotein</keyword>
<name>A0A075WJI9_ARCFL</name>
<accession>A0A075WJI9</accession>
<dbReference type="GO" id="GO:0019843">
    <property type="term" value="F:rRNA binding"/>
    <property type="evidence" value="ECO:0007669"/>
    <property type="project" value="UniProtKB-KW"/>
</dbReference>
<reference evidence="13 14" key="1">
    <citation type="submission" date="2013-07" db="EMBL/GenBank/DDBJ databases">
        <title>Genome of Archaeoglobus fulgidus.</title>
        <authorList>
            <person name="Fiebig A."/>
            <person name="Birkeland N.-K."/>
        </authorList>
    </citation>
    <scope>NUCLEOTIDE SEQUENCE [LARGE SCALE GENOMIC DNA]</scope>
    <source>
        <strain evidence="13 14">DSM 8774</strain>
    </source>
</reference>
<feature type="binding site" evidence="11">
    <location>
        <position position="38"/>
    </location>
    <ligand>
        <name>Zn(2+)</name>
        <dbReference type="ChEBI" id="CHEBI:29105"/>
    </ligand>
</feature>
<dbReference type="SUPFAM" id="SSF57829">
    <property type="entry name" value="Zn-binding ribosomal proteins"/>
    <property type="match status" value="1"/>
</dbReference>
<feature type="binding site" evidence="11">
    <location>
        <position position="35"/>
    </location>
    <ligand>
        <name>Zn(2+)</name>
        <dbReference type="ChEBI" id="CHEBI:29105"/>
    </ligand>
</feature>
<dbReference type="RefSeq" id="WP_010878375.1">
    <property type="nucleotide sequence ID" value="NZ_CP006577.1"/>
</dbReference>